<organism evidence="7 8">
    <name type="scientific">Syntrophotalea acetylenivorans</name>
    <dbReference type="NCBI Taxonomy" id="1842532"/>
    <lineage>
        <taxon>Bacteria</taxon>
        <taxon>Pseudomonadati</taxon>
        <taxon>Thermodesulfobacteriota</taxon>
        <taxon>Desulfuromonadia</taxon>
        <taxon>Desulfuromonadales</taxon>
        <taxon>Syntrophotaleaceae</taxon>
        <taxon>Syntrophotalea</taxon>
    </lineage>
</organism>
<name>A0A1L3GQM1_9BACT</name>
<dbReference type="Gene3D" id="3.30.450.40">
    <property type="match status" value="1"/>
</dbReference>
<keyword evidence="4 5" id="KW-0804">Transcription</keyword>
<dbReference type="GO" id="GO:0045892">
    <property type="term" value="P:negative regulation of DNA-templated transcription"/>
    <property type="evidence" value="ECO:0007669"/>
    <property type="project" value="UniProtKB-UniRule"/>
</dbReference>
<dbReference type="InterPro" id="IPR002571">
    <property type="entry name" value="HrcA"/>
</dbReference>
<dbReference type="STRING" id="1842532.A7E78_10520"/>
<accession>A0A1L3GQM1</accession>
<evidence type="ECO:0000256" key="2">
    <source>
        <dbReference type="ARBA" id="ARBA00023015"/>
    </source>
</evidence>
<evidence type="ECO:0000256" key="4">
    <source>
        <dbReference type="ARBA" id="ARBA00023163"/>
    </source>
</evidence>
<dbReference type="HAMAP" id="MF_00081">
    <property type="entry name" value="HrcA"/>
    <property type="match status" value="1"/>
</dbReference>
<dbReference type="Pfam" id="PF01628">
    <property type="entry name" value="HrcA"/>
    <property type="match status" value="1"/>
</dbReference>
<keyword evidence="8" id="KW-1185">Reference proteome</keyword>
<dbReference type="SUPFAM" id="SSF55781">
    <property type="entry name" value="GAF domain-like"/>
    <property type="match status" value="1"/>
</dbReference>
<keyword evidence="3 5" id="KW-0346">Stress response</keyword>
<evidence type="ECO:0000259" key="6">
    <source>
        <dbReference type="Pfam" id="PF01628"/>
    </source>
</evidence>
<keyword evidence="1 5" id="KW-0678">Repressor</keyword>
<dbReference type="AlphaFoldDB" id="A0A1L3GQM1"/>
<dbReference type="KEGG" id="pef:A7E78_10520"/>
<keyword evidence="2 5" id="KW-0805">Transcription regulation</keyword>
<dbReference type="NCBIfam" id="TIGR00331">
    <property type="entry name" value="hrcA"/>
    <property type="match status" value="1"/>
</dbReference>
<sequence>MSEELSERSRLILQAIIEDYTTTGEPVGSRTLSRRTGINLSPASVRNVMADLEELGYLYSPHTSAGRIPTDKGYRFYVASLLRVQQLSHEVRDHLRRECQVPELDTEGLLREAGRILSATSNYTGLVMVPRFTSTVFRRIEFVRLAEQRVLVVFITQTGIVQHKLVEVDVPLTQGELDEVTNYLNQEFSGLSIQEIKSRIASEMAQEQALFDSLQRRALLLSSYVLQLDLGGQVFVEGASNILEQPEFADLSTMKRLLRTFDQKSLLVELLDKAQQVEGVQILIGSADNHSEIEGCSLVTSCYSSRRGTTGILGVIGPTRMPYAMVIPLVDYAASLVSDILNSESE</sequence>
<dbReference type="RefSeq" id="WP_072284228.1">
    <property type="nucleotide sequence ID" value="NZ_CP015519.1"/>
</dbReference>
<evidence type="ECO:0000256" key="3">
    <source>
        <dbReference type="ARBA" id="ARBA00023016"/>
    </source>
</evidence>
<protein>
    <recommendedName>
        <fullName evidence="5">Heat-inducible transcription repressor HrcA</fullName>
    </recommendedName>
</protein>
<dbReference type="Gene3D" id="3.30.390.60">
    <property type="entry name" value="Heat-inducible transcription repressor hrca homolog, domain 3"/>
    <property type="match status" value="1"/>
</dbReference>
<dbReference type="Proteomes" id="UP000182517">
    <property type="component" value="Chromosome"/>
</dbReference>
<dbReference type="PIRSF" id="PIRSF005485">
    <property type="entry name" value="HrcA"/>
    <property type="match status" value="1"/>
</dbReference>
<reference evidence="7 8" key="1">
    <citation type="journal article" date="2017" name="Genome Announc.">
        <title>Complete Genome Sequences of Two Acetylene-Fermenting Pelobacter acetylenicus Strains.</title>
        <authorList>
            <person name="Sutton J.M."/>
            <person name="Baesman S.M."/>
            <person name="Fierst J.L."/>
            <person name="Poret-Peterson A.T."/>
            <person name="Oremland R.S."/>
            <person name="Dunlap D.S."/>
            <person name="Akob D.M."/>
        </authorList>
    </citation>
    <scope>NUCLEOTIDE SEQUENCE [LARGE SCALE GENOMIC DNA]</scope>
    <source>
        <strain evidence="7 8">SFB93</strain>
    </source>
</reference>
<evidence type="ECO:0000256" key="5">
    <source>
        <dbReference type="HAMAP-Rule" id="MF_00081"/>
    </source>
</evidence>
<dbReference type="InterPro" id="IPR021153">
    <property type="entry name" value="HrcA_C"/>
</dbReference>
<dbReference type="OrthoDB" id="9783139at2"/>
<dbReference type="PANTHER" id="PTHR34824:SF1">
    <property type="entry name" value="HEAT-INDUCIBLE TRANSCRIPTION REPRESSOR HRCA"/>
    <property type="match status" value="1"/>
</dbReference>
<comment type="similarity">
    <text evidence="5">Belongs to the HrcA family.</text>
</comment>
<dbReference type="InterPro" id="IPR036388">
    <property type="entry name" value="WH-like_DNA-bd_sf"/>
</dbReference>
<dbReference type="InterPro" id="IPR029016">
    <property type="entry name" value="GAF-like_dom_sf"/>
</dbReference>
<dbReference type="PANTHER" id="PTHR34824">
    <property type="entry name" value="HEAT-INDUCIBLE TRANSCRIPTION REPRESSOR HRCA"/>
    <property type="match status" value="1"/>
</dbReference>
<comment type="function">
    <text evidence="5">Negative regulator of class I heat shock genes (grpE-dnaK-dnaJ and groELS operons). Prevents heat-shock induction of these operons.</text>
</comment>
<dbReference type="InterPro" id="IPR036390">
    <property type="entry name" value="WH_DNA-bd_sf"/>
</dbReference>
<dbReference type="Gene3D" id="1.10.10.10">
    <property type="entry name" value="Winged helix-like DNA-binding domain superfamily/Winged helix DNA-binding domain"/>
    <property type="match status" value="1"/>
</dbReference>
<proteinExistence type="inferred from homology"/>
<evidence type="ECO:0000256" key="1">
    <source>
        <dbReference type="ARBA" id="ARBA00022491"/>
    </source>
</evidence>
<dbReference type="SUPFAM" id="SSF46785">
    <property type="entry name" value="Winged helix' DNA-binding domain"/>
    <property type="match status" value="1"/>
</dbReference>
<evidence type="ECO:0000313" key="7">
    <source>
        <dbReference type="EMBL" id="APG28242.1"/>
    </source>
</evidence>
<feature type="domain" description="Heat-inducible transcription repressor HrcA C-terminal" evidence="6">
    <location>
        <begin position="108"/>
        <end position="327"/>
    </location>
</feature>
<gene>
    <name evidence="5" type="primary">hrcA</name>
    <name evidence="7" type="ORF">A7E78_10520</name>
</gene>
<evidence type="ECO:0000313" key="8">
    <source>
        <dbReference type="Proteomes" id="UP000182517"/>
    </source>
</evidence>
<dbReference type="InterPro" id="IPR023120">
    <property type="entry name" value="WHTH_transcript_rep_HrcA_IDD"/>
</dbReference>
<dbReference type="GO" id="GO:0003677">
    <property type="term" value="F:DNA binding"/>
    <property type="evidence" value="ECO:0007669"/>
    <property type="project" value="InterPro"/>
</dbReference>
<dbReference type="EMBL" id="CP015519">
    <property type="protein sequence ID" value="APG28242.1"/>
    <property type="molecule type" value="Genomic_DNA"/>
</dbReference>